<evidence type="ECO:0000313" key="1">
    <source>
        <dbReference type="EMBL" id="SVA15936.1"/>
    </source>
</evidence>
<reference evidence="1" key="1">
    <citation type="submission" date="2018-05" db="EMBL/GenBank/DDBJ databases">
        <authorList>
            <person name="Lanie J.A."/>
            <person name="Ng W.-L."/>
            <person name="Kazmierczak K.M."/>
            <person name="Andrzejewski T.M."/>
            <person name="Davidsen T.M."/>
            <person name="Wayne K.J."/>
            <person name="Tettelin H."/>
            <person name="Glass J.I."/>
            <person name="Rusch D."/>
            <person name="Podicherti R."/>
            <person name="Tsui H.-C.T."/>
            <person name="Winkler M.E."/>
        </authorList>
    </citation>
    <scope>NUCLEOTIDE SEQUENCE</scope>
</reference>
<dbReference type="Gene3D" id="3.40.50.450">
    <property type="match status" value="1"/>
</dbReference>
<dbReference type="SUPFAM" id="SSF102405">
    <property type="entry name" value="MCP/YpsA-like"/>
    <property type="match status" value="1"/>
</dbReference>
<dbReference type="AlphaFoldDB" id="A0A381TIJ8"/>
<dbReference type="EMBL" id="UINC01004658">
    <property type="protein sequence ID" value="SVA15936.1"/>
    <property type="molecule type" value="Genomic_DNA"/>
</dbReference>
<dbReference type="GO" id="GO:0005829">
    <property type="term" value="C:cytosol"/>
    <property type="evidence" value="ECO:0007669"/>
    <property type="project" value="TreeGrafter"/>
</dbReference>
<dbReference type="Pfam" id="PF03641">
    <property type="entry name" value="Lysine_decarbox"/>
    <property type="match status" value="1"/>
</dbReference>
<dbReference type="GO" id="GO:0009691">
    <property type="term" value="P:cytokinin biosynthetic process"/>
    <property type="evidence" value="ECO:0007669"/>
    <property type="project" value="InterPro"/>
</dbReference>
<protein>
    <recommendedName>
        <fullName evidence="2">Cytokinin riboside 5'-monophosphate phosphoribohydrolase</fullName>
    </recommendedName>
</protein>
<accession>A0A381TIJ8</accession>
<evidence type="ECO:0008006" key="2">
    <source>
        <dbReference type="Google" id="ProtNLM"/>
    </source>
</evidence>
<dbReference type="InterPro" id="IPR005269">
    <property type="entry name" value="LOG"/>
</dbReference>
<sequence length="230" mass="26174">MNKRERKSWNEIKTNDSWSIFKIMGEFVNGYEKMSQIGPSISIFGSARTKNDDKYYLLAKEIASSIVESGYGVITGGGPGIMEAANKGAKEAKGRSIGLCIELPFEKKESDNLYIDPDKKIEFDYFFVRKVMFMKYAQGFVVMPGGFGTLDELFEAITLIQTKKIEKFPIILVGSTFWSGLIDWIKETLLKTNKTVSNEDFFSFHIVDKKEEVIKILETFHDDYGLSPNF</sequence>
<dbReference type="GO" id="GO:0016787">
    <property type="term" value="F:hydrolase activity"/>
    <property type="evidence" value="ECO:0007669"/>
    <property type="project" value="InterPro"/>
</dbReference>
<dbReference type="InterPro" id="IPR031100">
    <property type="entry name" value="LOG_fam"/>
</dbReference>
<dbReference type="NCBIfam" id="TIGR00730">
    <property type="entry name" value="Rossman fold protein, TIGR00730 family"/>
    <property type="match status" value="1"/>
</dbReference>
<organism evidence="1">
    <name type="scientific">marine metagenome</name>
    <dbReference type="NCBI Taxonomy" id="408172"/>
    <lineage>
        <taxon>unclassified sequences</taxon>
        <taxon>metagenomes</taxon>
        <taxon>ecological metagenomes</taxon>
    </lineage>
</organism>
<proteinExistence type="predicted"/>
<dbReference type="PANTHER" id="PTHR43393">
    <property type="entry name" value="CYTOKININ RIBOSIDE 5'-MONOPHOSPHATE PHOSPHORIBOHYDROLASE"/>
    <property type="match status" value="1"/>
</dbReference>
<gene>
    <name evidence="1" type="ORF">METZ01_LOCUS68790</name>
</gene>
<name>A0A381TIJ8_9ZZZZ</name>
<dbReference type="InterPro" id="IPR052341">
    <property type="entry name" value="LOG_family_nucleotidases"/>
</dbReference>
<dbReference type="PANTHER" id="PTHR43393:SF3">
    <property type="entry name" value="LYSINE DECARBOXYLASE-LIKE PROTEIN"/>
    <property type="match status" value="1"/>
</dbReference>